<accession>A0A401UUC2</accession>
<dbReference type="AlphaFoldDB" id="A0A401UUC2"/>
<evidence type="ECO:0000313" key="1">
    <source>
        <dbReference type="EMBL" id="GCD13169.1"/>
    </source>
</evidence>
<comment type="caution">
    <text evidence="1">The sequence shown here is derived from an EMBL/GenBank/DDBJ whole genome shotgun (WGS) entry which is preliminary data.</text>
</comment>
<dbReference type="EMBL" id="BHYK01000065">
    <property type="protein sequence ID" value="GCD13169.1"/>
    <property type="molecule type" value="Genomic_DNA"/>
</dbReference>
<dbReference type="RefSeq" id="WP_125006471.1">
    <property type="nucleotide sequence ID" value="NZ_BHYK01000065.1"/>
</dbReference>
<reference evidence="1 2" key="1">
    <citation type="submission" date="2018-11" db="EMBL/GenBank/DDBJ databases">
        <title>Genome sequencing and assembly of Clostridium tagluense strain A121.</title>
        <authorList>
            <person name="Murakami T."/>
            <person name="Segawa T."/>
            <person name="Shcherbakova V.A."/>
            <person name="Mori H."/>
            <person name="Yoshimura Y."/>
        </authorList>
    </citation>
    <scope>NUCLEOTIDE SEQUENCE [LARGE SCALE GENOMIC DNA]</scope>
    <source>
        <strain evidence="1 2">A121</strain>
    </source>
</reference>
<proteinExistence type="predicted"/>
<gene>
    <name evidence="1" type="ORF">Ctaglu_47920</name>
</gene>
<name>A0A401UUC2_9CLOT</name>
<keyword evidence="2" id="KW-1185">Reference proteome</keyword>
<dbReference type="OrthoDB" id="5826790at2"/>
<protein>
    <submittedName>
        <fullName evidence="1">Uncharacterized protein</fullName>
    </submittedName>
</protein>
<organism evidence="1 2">
    <name type="scientific">Clostridium tagluense</name>
    <dbReference type="NCBI Taxonomy" id="360422"/>
    <lineage>
        <taxon>Bacteria</taxon>
        <taxon>Bacillati</taxon>
        <taxon>Bacillota</taxon>
        <taxon>Clostridia</taxon>
        <taxon>Eubacteriales</taxon>
        <taxon>Clostridiaceae</taxon>
        <taxon>Clostridium</taxon>
    </lineage>
</organism>
<dbReference type="Proteomes" id="UP000287872">
    <property type="component" value="Unassembled WGS sequence"/>
</dbReference>
<evidence type="ECO:0000313" key="2">
    <source>
        <dbReference type="Proteomes" id="UP000287872"/>
    </source>
</evidence>
<sequence>MIKKQIYINESNLAKIIQSSGSHVINLKEESFEYSNGSFIARCTYDLDLVIQKLFKAGAIANYKNWTPARTFDFKDITECEEELEAIKTSYSKASGNLTCIIFKINDKYVGFDKRYLDIFKNVEYKAADNSSQIPNLRIYGNGELVGILMAVKQDTSLLSEIIGY</sequence>